<dbReference type="RefSeq" id="XP_073563644.1">
    <property type="nucleotide sequence ID" value="XM_073698367.1"/>
</dbReference>
<evidence type="ECO:0000313" key="2">
    <source>
        <dbReference type="EMBL" id="TFB07443.1"/>
    </source>
</evidence>
<feature type="compositionally biased region" description="Polar residues" evidence="1">
    <location>
        <begin position="24"/>
        <end position="36"/>
    </location>
</feature>
<sequence>MGGSRVLCGAVYAVESFVKDDPTAITTPPSKNNGNDENPKGEKWSLEVLVFDYYTEKKGIVKPGAGTRGADNKTPGRSRLVQQQQLEPRPPPERLRSPVSAGLAAANGASTAKLGTSRCEPAIRSPGPSL</sequence>
<dbReference type="EMBL" id="PPTA01000001">
    <property type="protein sequence ID" value="TFB07443.1"/>
    <property type="molecule type" value="Genomic_DNA"/>
</dbReference>
<accession>A0ABY2HGQ0</accession>
<evidence type="ECO:0000313" key="3">
    <source>
        <dbReference type="Proteomes" id="UP001642720"/>
    </source>
</evidence>
<keyword evidence="3" id="KW-1185">Reference proteome</keyword>
<gene>
    <name evidence="2" type="ORF">CCMA1212_000921</name>
</gene>
<comment type="caution">
    <text evidence="2">The sequence shown here is derived from an EMBL/GenBank/DDBJ whole genome shotgun (WGS) entry which is preliminary data.</text>
</comment>
<name>A0ABY2HGQ0_9HYPO</name>
<feature type="region of interest" description="Disordered" evidence="1">
    <location>
        <begin position="60"/>
        <end position="130"/>
    </location>
</feature>
<proteinExistence type="predicted"/>
<dbReference type="GeneID" id="300572817"/>
<feature type="region of interest" description="Disordered" evidence="1">
    <location>
        <begin position="20"/>
        <end position="43"/>
    </location>
</feature>
<dbReference type="Proteomes" id="UP001642720">
    <property type="component" value="Unassembled WGS sequence"/>
</dbReference>
<reference evidence="2 3" key="1">
    <citation type="submission" date="2018-01" db="EMBL/GenBank/DDBJ databases">
        <title>Genome characterization of the sugarcane-associated fungus Trichoderma ghanense CCMA-1212 and their application in lignocelulose bioconversion.</title>
        <authorList>
            <person name="Steindorff A.S."/>
            <person name="Mendes T.D."/>
            <person name="Vilela E.S.D."/>
            <person name="Rodrigues D.S."/>
            <person name="Formighieri E.F."/>
            <person name="Melo I.S."/>
            <person name="Favaro L.C.L."/>
        </authorList>
    </citation>
    <scope>NUCLEOTIDE SEQUENCE [LARGE SCALE GENOMIC DNA]</scope>
    <source>
        <strain evidence="2 3">CCMA-1212</strain>
    </source>
</reference>
<feature type="compositionally biased region" description="Low complexity" evidence="1">
    <location>
        <begin position="97"/>
        <end position="115"/>
    </location>
</feature>
<evidence type="ECO:0000256" key="1">
    <source>
        <dbReference type="SAM" id="MobiDB-lite"/>
    </source>
</evidence>
<protein>
    <submittedName>
        <fullName evidence="2">Uncharacterized protein</fullName>
    </submittedName>
</protein>
<organism evidence="2 3">
    <name type="scientific">Trichoderma ghanense</name>
    <dbReference type="NCBI Taxonomy" id="65468"/>
    <lineage>
        <taxon>Eukaryota</taxon>
        <taxon>Fungi</taxon>
        <taxon>Dikarya</taxon>
        <taxon>Ascomycota</taxon>
        <taxon>Pezizomycotina</taxon>
        <taxon>Sordariomycetes</taxon>
        <taxon>Hypocreomycetidae</taxon>
        <taxon>Hypocreales</taxon>
        <taxon>Hypocreaceae</taxon>
        <taxon>Trichoderma</taxon>
    </lineage>
</organism>